<dbReference type="RefSeq" id="WP_047820131.1">
    <property type="nucleotide sequence ID" value="NZ_CP011770.1"/>
</dbReference>
<evidence type="ECO:0000313" key="1">
    <source>
        <dbReference type="EMBL" id="AKM09443.1"/>
    </source>
</evidence>
<sequence length="165" mass="18226">MITEAFVGLLGAFAGVAITIYMHFFGLRWLAHSVQLREPAVRHPLLVVLFVIFALHTLEVLVFAAILVLIEVTGFGDLQGLTTGGAGWLVDHFYFSIASYTTLGLGDIVPHGAIRMVTGVEALTGLVLVTWSASFTYLMMERLWMDRLPTITETEIESELDAEKR</sequence>
<dbReference type="Gene3D" id="1.10.287.70">
    <property type="match status" value="1"/>
</dbReference>
<dbReference type="SUPFAM" id="SSF81324">
    <property type="entry name" value="Voltage-gated potassium channels"/>
    <property type="match status" value="1"/>
</dbReference>
<keyword evidence="2" id="KW-1185">Reference proteome</keyword>
<dbReference type="Pfam" id="PF07885">
    <property type="entry name" value="Ion_trans_2"/>
    <property type="match status" value="1"/>
</dbReference>
<dbReference type="PATRIC" id="fig|1348774.3.peg.996"/>
<evidence type="ECO:0000313" key="2">
    <source>
        <dbReference type="Proteomes" id="UP000035287"/>
    </source>
</evidence>
<organism evidence="1 2">
    <name type="scientific">Croceicoccus naphthovorans</name>
    <dbReference type="NCBI Taxonomy" id="1348774"/>
    <lineage>
        <taxon>Bacteria</taxon>
        <taxon>Pseudomonadati</taxon>
        <taxon>Pseudomonadota</taxon>
        <taxon>Alphaproteobacteria</taxon>
        <taxon>Sphingomonadales</taxon>
        <taxon>Erythrobacteraceae</taxon>
        <taxon>Croceicoccus</taxon>
    </lineage>
</organism>
<protein>
    <submittedName>
        <fullName evidence="1">Uncharacterized protein</fullName>
    </submittedName>
</protein>
<dbReference type="STRING" id="1348774.AB433_04745"/>
<name>A0A0G3XGB5_9SPHN</name>
<accession>A0A0G3XGB5</accession>
<dbReference type="Proteomes" id="UP000035287">
    <property type="component" value="Chromosome"/>
</dbReference>
<dbReference type="AlphaFoldDB" id="A0A0G3XGB5"/>
<reference evidence="1 2" key="1">
    <citation type="submission" date="2015-06" db="EMBL/GenBank/DDBJ databases">
        <authorList>
            <person name="Zeng Y."/>
            <person name="Huang Y."/>
        </authorList>
    </citation>
    <scope>NUCLEOTIDE SEQUENCE [LARGE SCALE GENOMIC DNA]</scope>
    <source>
        <strain evidence="1 2">PQ-2</strain>
    </source>
</reference>
<dbReference type="EMBL" id="CP011770">
    <property type="protein sequence ID" value="AKM09443.1"/>
    <property type="molecule type" value="Genomic_DNA"/>
</dbReference>
<dbReference type="KEGG" id="cna:AB433_04745"/>
<gene>
    <name evidence="1" type="ORF">AB433_04745</name>
</gene>
<dbReference type="InterPro" id="IPR013099">
    <property type="entry name" value="K_chnl_dom"/>
</dbReference>
<dbReference type="OrthoDB" id="2974133at2"/>
<proteinExistence type="predicted"/>